<dbReference type="AlphaFoldDB" id="A0A2N1J9Y7"/>
<proteinExistence type="inferred from homology"/>
<keyword evidence="4" id="KW-0812">Transmembrane</keyword>
<dbReference type="PANTHER" id="PTHR37846:SF1">
    <property type="entry name" value="DEACETYLASE-LIKE PROTEIN"/>
    <property type="match status" value="1"/>
</dbReference>
<evidence type="ECO:0000259" key="5">
    <source>
        <dbReference type="Pfam" id="PF24841"/>
    </source>
</evidence>
<keyword evidence="4" id="KW-0472">Membrane</keyword>
<dbReference type="FunFam" id="3.30.63.20:FF:000001">
    <property type="entry name" value="40S ribosomal protein S25"/>
    <property type="match status" value="1"/>
</dbReference>
<gene>
    <name evidence="6" type="ORF">MVES_002687</name>
</gene>
<dbReference type="Proteomes" id="UP000232875">
    <property type="component" value="Unassembled WGS sequence"/>
</dbReference>
<dbReference type="OrthoDB" id="10263513at2759"/>
<dbReference type="EMBL" id="KZ454991">
    <property type="protein sequence ID" value="PKI83369.1"/>
    <property type="molecule type" value="Genomic_DNA"/>
</dbReference>
<evidence type="ECO:0000256" key="3">
    <source>
        <dbReference type="ARBA" id="ARBA00023274"/>
    </source>
</evidence>
<evidence type="ECO:0000313" key="6">
    <source>
        <dbReference type="EMBL" id="PKI83369.1"/>
    </source>
</evidence>
<dbReference type="Gene3D" id="3.30.63.20">
    <property type="match status" value="1"/>
</dbReference>
<comment type="similarity">
    <text evidence="1">Belongs to the eukaryotic ribosomal protein eS25 family.</text>
</comment>
<sequence>MAILTELSSDVAGEGLCQRDVHTGTIYVDAHGKRVSAPLDAEDYVLDDSDEDELVEDESNAQTLYAQVEDNKLDASTEFKLDLIIWCMPFLFIFELLNILIQQQYHETVTVTGEIKTVATRLPPLCLLIWWTQRESRRWLVQLTMLSVGTVSGAYFIYLVNDASYLANMAQTPALGTLWIYAIVRLDLTYALLCLGLVGTFLWAQGLSLRRTNMVQMPPKKSAIAAAANKTGKKKKWSKGKVKDKAQNAVYLDKILYERVIKEVPTFKMITPSVLIDRLKINGSMARLAIRHFEREGQIKPLIHHNGQLVYTRTGSD</sequence>
<evidence type="ECO:0000256" key="4">
    <source>
        <dbReference type="SAM" id="Phobius"/>
    </source>
</evidence>
<keyword evidence="3" id="KW-0687">Ribonucleoprotein</keyword>
<feature type="transmembrane region" description="Helical" evidence="4">
    <location>
        <begin position="178"/>
        <end position="204"/>
    </location>
</feature>
<accession>A0A2N1J9Y7</accession>
<dbReference type="GO" id="GO:1990904">
    <property type="term" value="C:ribonucleoprotein complex"/>
    <property type="evidence" value="ECO:0007669"/>
    <property type="project" value="UniProtKB-KW"/>
</dbReference>
<feature type="domain" description="DUF7719" evidence="5">
    <location>
        <begin position="142"/>
        <end position="208"/>
    </location>
</feature>
<keyword evidence="2" id="KW-0689">Ribosomal protein</keyword>
<name>A0A2N1J9Y7_9BASI</name>
<organism evidence="6 7">
    <name type="scientific">Malassezia vespertilionis</name>
    <dbReference type="NCBI Taxonomy" id="2020962"/>
    <lineage>
        <taxon>Eukaryota</taxon>
        <taxon>Fungi</taxon>
        <taxon>Dikarya</taxon>
        <taxon>Basidiomycota</taxon>
        <taxon>Ustilaginomycotina</taxon>
        <taxon>Malasseziomycetes</taxon>
        <taxon>Malasseziales</taxon>
        <taxon>Malasseziaceae</taxon>
        <taxon>Malassezia</taxon>
    </lineage>
</organism>
<protein>
    <recommendedName>
        <fullName evidence="5">DUF7719 domain-containing protein</fullName>
    </recommendedName>
</protein>
<evidence type="ECO:0000256" key="1">
    <source>
        <dbReference type="ARBA" id="ARBA00009106"/>
    </source>
</evidence>
<dbReference type="PANTHER" id="PTHR37846">
    <property type="entry name" value="YALI0B21296P"/>
    <property type="match status" value="1"/>
</dbReference>
<dbReference type="STRING" id="2020962.A0A2N1J9Y7"/>
<reference evidence="6 7" key="1">
    <citation type="submission" date="2017-10" db="EMBL/GenBank/DDBJ databases">
        <title>A novel species of cold-tolerant Malassezia isolated from bats.</title>
        <authorList>
            <person name="Lorch J.M."/>
            <person name="Palmer J.M."/>
            <person name="Vanderwolf K.J."/>
            <person name="Schmidt K.Z."/>
            <person name="Verant M.L."/>
            <person name="Weller T.J."/>
            <person name="Blehert D.S."/>
        </authorList>
    </citation>
    <scope>NUCLEOTIDE SEQUENCE [LARGE SCALE GENOMIC DNA]</scope>
    <source>
        <strain evidence="6 7">NWHC:44797-103</strain>
    </source>
</reference>
<keyword evidence="7" id="KW-1185">Reference proteome</keyword>
<evidence type="ECO:0000256" key="2">
    <source>
        <dbReference type="ARBA" id="ARBA00022980"/>
    </source>
</evidence>
<evidence type="ECO:0000313" key="7">
    <source>
        <dbReference type="Proteomes" id="UP000232875"/>
    </source>
</evidence>
<dbReference type="InterPro" id="IPR004977">
    <property type="entry name" value="Ribosomal_eS25"/>
</dbReference>
<feature type="transmembrane region" description="Helical" evidence="4">
    <location>
        <begin position="139"/>
        <end position="158"/>
    </location>
</feature>
<keyword evidence="4" id="KW-1133">Transmembrane helix</keyword>
<dbReference type="GO" id="GO:0005840">
    <property type="term" value="C:ribosome"/>
    <property type="evidence" value="ECO:0007669"/>
    <property type="project" value="UniProtKB-KW"/>
</dbReference>
<dbReference type="InterPro" id="IPR056136">
    <property type="entry name" value="DUF7719"/>
</dbReference>
<feature type="transmembrane region" description="Helical" evidence="4">
    <location>
        <begin position="83"/>
        <end position="101"/>
    </location>
</feature>
<dbReference type="Pfam" id="PF24841">
    <property type="entry name" value="DUF7719"/>
    <property type="match status" value="1"/>
</dbReference>
<dbReference type="Pfam" id="PF03297">
    <property type="entry name" value="Ribosomal_S25"/>
    <property type="match status" value="1"/>
</dbReference>